<evidence type="ECO:0000256" key="6">
    <source>
        <dbReference type="ARBA" id="ARBA00022741"/>
    </source>
</evidence>
<dbReference type="AlphaFoldDB" id="A0A445BFH1"/>
<dbReference type="PANTHER" id="PTHR48016">
    <property type="entry name" value="MAP KINASE KINASE KINASE SSK2-RELATED-RELATED"/>
    <property type="match status" value="1"/>
</dbReference>
<evidence type="ECO:0000259" key="15">
    <source>
        <dbReference type="PROSITE" id="PS50011"/>
    </source>
</evidence>
<dbReference type="FunFam" id="1.10.510.10:FF:000382">
    <property type="entry name" value="Mitogen-activated protein kinase kinase kinase 2"/>
    <property type="match status" value="1"/>
</dbReference>
<evidence type="ECO:0000256" key="1">
    <source>
        <dbReference type="ARBA" id="ARBA00006529"/>
    </source>
</evidence>
<evidence type="ECO:0000256" key="10">
    <source>
        <dbReference type="ARBA" id="ARBA00023054"/>
    </source>
</evidence>
<dbReference type="Gramene" id="arahy.Tifrunner.gnm2.ann2.Ah09g367400.1">
    <property type="protein sequence ID" value="arahy.Tifrunner.gnm2.ann2.Ah09g367400.1-CDS"/>
    <property type="gene ID" value="arahy.Tifrunner.gnm2.ann2.Ah09g367400"/>
</dbReference>
<feature type="compositionally biased region" description="Low complexity" evidence="14">
    <location>
        <begin position="579"/>
        <end position="590"/>
    </location>
</feature>
<comment type="similarity">
    <text evidence="1">Belongs to the protein kinase superfamily. STE Ser/Thr protein kinase family. MAP kinase kinase kinase subfamily.</text>
</comment>
<comment type="caution">
    <text evidence="16">The sequence shown here is derived from an EMBL/GenBank/DDBJ whole genome shotgun (WGS) entry which is preliminary data.</text>
</comment>
<sequence>MKDFLGSVRQSFVFRTPPPATATTDEDGLFAGFVDRISSTIRKSRVGLFSQPRLKHPRVPSPPTPPKCSDDAPPFRWRKGELIGSGAFGRVYMGMNLDSGELIAVKQVLIAPGCASKKNTHANNIRELEEEVKLLKNLKHPNIVRYLGTAREEDSLNILLEFVPGGSISSLLGKFGSFPEPVIKMYTKQLLLGLEYLHDNGIIHRDIKGANILVDNKGCIKLADFGASKKVVELATINGTKSIKGTPHWMSPEVILQTGHTISTDIWSVACTVIEMATGKPPWSQQYPQEASALYYIGTTKSHPPIPEYLSAEAQDFLLKCFHKEPDLRPSASDLLLHPFISCNYRESHSMLCSSIRDSCNATHEKKPRDFLDSVRGSTCTGVKDVCQLDSIRLSTMCSENFLKADCYQRADSNDDDICQIADEDDFLVDTSVKPKSLSTSEDIKSFNPMCEPVDDWPCKFDEDLNLKESRMNLSSAQAVSETMTGAEPYPDVKDKFSFSCEHSGDEDDDEVTESKIKAFLDEKAIELKKLQTPLFEEYLSVSNAAIAPIAIAPSNDVSKIPNATSQGRSPSHARRRLSMAGSASVSSSKSHNKYQPQLGGAPNQPLQEIQPSDLNESKETLHEAQPGSFSVRASFSERQRKWKEELVKRKWKEDLFKEMDFKREIWRKAGLGGKITSPKDCEFYGD</sequence>
<dbReference type="InterPro" id="IPR011009">
    <property type="entry name" value="Kinase-like_dom_sf"/>
</dbReference>
<feature type="region of interest" description="Disordered" evidence="14">
    <location>
        <begin position="51"/>
        <end position="73"/>
    </location>
</feature>
<comment type="catalytic activity">
    <reaction evidence="12">
        <text>L-seryl-[protein] + ATP = O-phospho-L-seryl-[protein] + ADP + H(+)</text>
        <dbReference type="Rhea" id="RHEA:17989"/>
        <dbReference type="Rhea" id="RHEA-COMP:9863"/>
        <dbReference type="Rhea" id="RHEA-COMP:11604"/>
        <dbReference type="ChEBI" id="CHEBI:15378"/>
        <dbReference type="ChEBI" id="CHEBI:29999"/>
        <dbReference type="ChEBI" id="CHEBI:30616"/>
        <dbReference type="ChEBI" id="CHEBI:83421"/>
        <dbReference type="ChEBI" id="CHEBI:456216"/>
        <dbReference type="EC" id="2.7.11.25"/>
    </reaction>
</comment>
<keyword evidence="9" id="KW-0832">Ubl conjugation</keyword>
<keyword evidence="10" id="KW-0175">Coiled coil</keyword>
<dbReference type="InterPro" id="IPR000719">
    <property type="entry name" value="Prot_kinase_dom"/>
</dbReference>
<reference evidence="16 17" key="1">
    <citation type="submission" date="2019-01" db="EMBL/GenBank/DDBJ databases">
        <title>Sequencing of cultivated peanut Arachis hypogaea provides insights into genome evolution and oil improvement.</title>
        <authorList>
            <person name="Chen X."/>
        </authorList>
    </citation>
    <scope>NUCLEOTIDE SEQUENCE [LARGE SCALE GENOMIC DNA]</scope>
    <source>
        <strain evidence="17">cv. Fuhuasheng</strain>
        <tissue evidence="16">Leaves</tissue>
    </source>
</reference>
<protein>
    <recommendedName>
        <fullName evidence="2">mitogen-activated protein kinase kinase kinase</fullName>
        <ecNumber evidence="2">2.7.11.25</ecNumber>
    </recommendedName>
</protein>
<name>A0A445BFH1_ARAHY</name>
<dbReference type="EMBL" id="SDMP01000009">
    <property type="protein sequence ID" value="RYR37423.1"/>
    <property type="molecule type" value="Genomic_DNA"/>
</dbReference>
<dbReference type="Proteomes" id="UP000289738">
    <property type="component" value="Chromosome A09"/>
</dbReference>
<dbReference type="InterPro" id="IPR008271">
    <property type="entry name" value="Ser/Thr_kinase_AS"/>
</dbReference>
<keyword evidence="4" id="KW-0723">Serine/threonine-protein kinase</keyword>
<dbReference type="GO" id="GO:0005737">
    <property type="term" value="C:cytoplasm"/>
    <property type="evidence" value="ECO:0007669"/>
    <property type="project" value="TreeGrafter"/>
</dbReference>
<keyword evidence="6 13" id="KW-0547">Nucleotide-binding</keyword>
<keyword evidence="3" id="KW-1017">Isopeptide bond</keyword>
<evidence type="ECO:0000256" key="4">
    <source>
        <dbReference type="ARBA" id="ARBA00022527"/>
    </source>
</evidence>
<keyword evidence="8 13" id="KW-0067">ATP-binding</keyword>
<evidence type="ECO:0000256" key="13">
    <source>
        <dbReference type="PROSITE-ProRule" id="PRU10141"/>
    </source>
</evidence>
<dbReference type="PROSITE" id="PS00107">
    <property type="entry name" value="PROTEIN_KINASE_ATP"/>
    <property type="match status" value="1"/>
</dbReference>
<dbReference type="Gene3D" id="1.10.510.10">
    <property type="entry name" value="Transferase(Phosphotransferase) domain 1"/>
    <property type="match status" value="1"/>
</dbReference>
<evidence type="ECO:0000256" key="11">
    <source>
        <dbReference type="ARBA" id="ARBA00047559"/>
    </source>
</evidence>
<dbReference type="SMR" id="A0A445BFH1"/>
<feature type="compositionally biased region" description="Polar residues" evidence="14">
    <location>
        <begin position="605"/>
        <end position="615"/>
    </location>
</feature>
<feature type="compositionally biased region" description="Polar residues" evidence="14">
    <location>
        <begin position="557"/>
        <end position="570"/>
    </location>
</feature>
<keyword evidence="7" id="KW-0418">Kinase</keyword>
<evidence type="ECO:0000256" key="7">
    <source>
        <dbReference type="ARBA" id="ARBA00022777"/>
    </source>
</evidence>
<dbReference type="SMART" id="SM00220">
    <property type="entry name" value="S_TKc"/>
    <property type="match status" value="1"/>
</dbReference>
<accession>A0A445BFH1</accession>
<dbReference type="CDD" id="cd06606">
    <property type="entry name" value="STKc_MAPKKK"/>
    <property type="match status" value="1"/>
</dbReference>
<dbReference type="OrthoDB" id="266718at2759"/>
<evidence type="ECO:0000256" key="8">
    <source>
        <dbReference type="ARBA" id="ARBA00022840"/>
    </source>
</evidence>
<evidence type="ECO:0000256" key="5">
    <source>
        <dbReference type="ARBA" id="ARBA00022679"/>
    </source>
</evidence>
<dbReference type="PROSITE" id="PS50011">
    <property type="entry name" value="PROTEIN_KINASE_DOM"/>
    <property type="match status" value="1"/>
</dbReference>
<proteinExistence type="inferred from homology"/>
<keyword evidence="17" id="KW-1185">Reference proteome</keyword>
<evidence type="ECO:0000313" key="17">
    <source>
        <dbReference type="Proteomes" id="UP000289738"/>
    </source>
</evidence>
<comment type="catalytic activity">
    <reaction evidence="11">
        <text>L-threonyl-[protein] + ATP = O-phospho-L-threonyl-[protein] + ADP + H(+)</text>
        <dbReference type="Rhea" id="RHEA:46608"/>
        <dbReference type="Rhea" id="RHEA-COMP:11060"/>
        <dbReference type="Rhea" id="RHEA-COMP:11605"/>
        <dbReference type="ChEBI" id="CHEBI:15378"/>
        <dbReference type="ChEBI" id="CHEBI:30013"/>
        <dbReference type="ChEBI" id="CHEBI:30616"/>
        <dbReference type="ChEBI" id="CHEBI:61977"/>
        <dbReference type="ChEBI" id="CHEBI:456216"/>
        <dbReference type="EC" id="2.7.11.25"/>
    </reaction>
</comment>
<evidence type="ECO:0000256" key="9">
    <source>
        <dbReference type="ARBA" id="ARBA00022843"/>
    </source>
</evidence>
<feature type="domain" description="Protein kinase" evidence="15">
    <location>
        <begin position="77"/>
        <end position="341"/>
    </location>
</feature>
<dbReference type="InterPro" id="IPR017441">
    <property type="entry name" value="Protein_kinase_ATP_BS"/>
</dbReference>
<feature type="region of interest" description="Disordered" evidence="14">
    <location>
        <begin position="557"/>
        <end position="640"/>
    </location>
</feature>
<dbReference type="PANTHER" id="PTHR48016:SF56">
    <property type="entry name" value="MAPKK KINASE"/>
    <property type="match status" value="1"/>
</dbReference>
<dbReference type="GO" id="GO:0005524">
    <property type="term" value="F:ATP binding"/>
    <property type="evidence" value="ECO:0007669"/>
    <property type="project" value="UniProtKB-UniRule"/>
</dbReference>
<evidence type="ECO:0000256" key="12">
    <source>
        <dbReference type="ARBA" id="ARBA00048329"/>
    </source>
</evidence>
<evidence type="ECO:0000256" key="3">
    <source>
        <dbReference type="ARBA" id="ARBA00022499"/>
    </source>
</evidence>
<gene>
    <name evidence="16" type="ORF">Ahy_A09g042311</name>
</gene>
<evidence type="ECO:0000256" key="14">
    <source>
        <dbReference type="SAM" id="MobiDB-lite"/>
    </source>
</evidence>
<dbReference type="PROSITE" id="PS00108">
    <property type="entry name" value="PROTEIN_KINASE_ST"/>
    <property type="match status" value="1"/>
</dbReference>
<feature type="binding site" evidence="13">
    <location>
        <position position="106"/>
    </location>
    <ligand>
        <name>ATP</name>
        <dbReference type="ChEBI" id="CHEBI:30616"/>
    </ligand>
</feature>
<dbReference type="FunFam" id="3.30.200.20:FF:000387">
    <property type="entry name" value="Serine/threonine-protein kinase STE11"/>
    <property type="match status" value="1"/>
</dbReference>
<dbReference type="Pfam" id="PF00069">
    <property type="entry name" value="Pkinase"/>
    <property type="match status" value="1"/>
</dbReference>
<dbReference type="EC" id="2.7.11.25" evidence="2"/>
<evidence type="ECO:0000256" key="2">
    <source>
        <dbReference type="ARBA" id="ARBA00012406"/>
    </source>
</evidence>
<organism evidence="16 17">
    <name type="scientific">Arachis hypogaea</name>
    <name type="common">Peanut</name>
    <dbReference type="NCBI Taxonomy" id="3818"/>
    <lineage>
        <taxon>Eukaryota</taxon>
        <taxon>Viridiplantae</taxon>
        <taxon>Streptophyta</taxon>
        <taxon>Embryophyta</taxon>
        <taxon>Tracheophyta</taxon>
        <taxon>Spermatophyta</taxon>
        <taxon>Magnoliopsida</taxon>
        <taxon>eudicotyledons</taxon>
        <taxon>Gunneridae</taxon>
        <taxon>Pentapetalae</taxon>
        <taxon>rosids</taxon>
        <taxon>fabids</taxon>
        <taxon>Fabales</taxon>
        <taxon>Fabaceae</taxon>
        <taxon>Papilionoideae</taxon>
        <taxon>50 kb inversion clade</taxon>
        <taxon>dalbergioids sensu lato</taxon>
        <taxon>Dalbergieae</taxon>
        <taxon>Pterocarpus clade</taxon>
        <taxon>Arachis</taxon>
    </lineage>
</organism>
<dbReference type="InterPro" id="IPR050538">
    <property type="entry name" value="MAP_kinase_kinase_kinase"/>
</dbReference>
<evidence type="ECO:0000313" key="16">
    <source>
        <dbReference type="EMBL" id="RYR37423.1"/>
    </source>
</evidence>
<dbReference type="SUPFAM" id="SSF56112">
    <property type="entry name" value="Protein kinase-like (PK-like)"/>
    <property type="match status" value="1"/>
</dbReference>
<dbReference type="GO" id="GO:0004709">
    <property type="term" value="F:MAP kinase kinase kinase activity"/>
    <property type="evidence" value="ECO:0007669"/>
    <property type="project" value="UniProtKB-EC"/>
</dbReference>
<keyword evidence="5" id="KW-0808">Transferase</keyword>